<evidence type="ECO:0000256" key="3">
    <source>
        <dbReference type="ARBA" id="ARBA00023163"/>
    </source>
</evidence>
<evidence type="ECO:0000259" key="5">
    <source>
        <dbReference type="PROSITE" id="PS50977"/>
    </source>
</evidence>
<protein>
    <submittedName>
        <fullName evidence="6">TetR family transcriptional regulator</fullName>
    </submittedName>
</protein>
<keyword evidence="3" id="KW-0804">Transcription</keyword>
<evidence type="ECO:0000313" key="7">
    <source>
        <dbReference type="Proteomes" id="UP000663637"/>
    </source>
</evidence>
<evidence type="ECO:0000313" key="6">
    <source>
        <dbReference type="EMBL" id="QSB44506.1"/>
    </source>
</evidence>
<organism evidence="6 7">
    <name type="scientific">Tsuneonella flava</name>
    <dbReference type="NCBI Taxonomy" id="2055955"/>
    <lineage>
        <taxon>Bacteria</taxon>
        <taxon>Pseudomonadati</taxon>
        <taxon>Pseudomonadota</taxon>
        <taxon>Alphaproteobacteria</taxon>
        <taxon>Sphingomonadales</taxon>
        <taxon>Erythrobacteraceae</taxon>
        <taxon>Tsuneonella</taxon>
    </lineage>
</organism>
<name>A0ABX7KBR8_9SPHN</name>
<proteinExistence type="predicted"/>
<dbReference type="PANTHER" id="PTHR30328:SF54">
    <property type="entry name" value="HTH-TYPE TRANSCRIPTIONAL REPRESSOR SCO4008"/>
    <property type="match status" value="1"/>
</dbReference>
<keyword evidence="2 4" id="KW-0238">DNA-binding</keyword>
<feature type="domain" description="HTH tetR-type" evidence="5">
    <location>
        <begin position="17"/>
        <end position="77"/>
    </location>
</feature>
<evidence type="ECO:0000256" key="4">
    <source>
        <dbReference type="PROSITE-ProRule" id="PRU00335"/>
    </source>
</evidence>
<dbReference type="PANTHER" id="PTHR30328">
    <property type="entry name" value="TRANSCRIPTIONAL REPRESSOR"/>
    <property type="match status" value="1"/>
</dbReference>
<dbReference type="RefSeq" id="WP_205442202.1">
    <property type="nucleotide sequence ID" value="NZ_CP061510.1"/>
</dbReference>
<keyword evidence="1" id="KW-0805">Transcription regulation</keyword>
<dbReference type="InterPro" id="IPR036271">
    <property type="entry name" value="Tet_transcr_reg_TetR-rel_C_sf"/>
</dbReference>
<dbReference type="InterPro" id="IPR050109">
    <property type="entry name" value="HTH-type_TetR-like_transc_reg"/>
</dbReference>
<dbReference type="InterPro" id="IPR001647">
    <property type="entry name" value="HTH_TetR"/>
</dbReference>
<accession>A0ABX7KBR8</accession>
<keyword evidence="7" id="KW-1185">Reference proteome</keyword>
<dbReference type="Gene3D" id="1.10.357.10">
    <property type="entry name" value="Tetracycline Repressor, domain 2"/>
    <property type="match status" value="1"/>
</dbReference>
<evidence type="ECO:0000256" key="2">
    <source>
        <dbReference type="ARBA" id="ARBA00023125"/>
    </source>
</evidence>
<dbReference type="SUPFAM" id="SSF48498">
    <property type="entry name" value="Tetracyclin repressor-like, C-terminal domain"/>
    <property type="match status" value="1"/>
</dbReference>
<reference evidence="6 7" key="1">
    <citation type="submission" date="2020-09" db="EMBL/GenBank/DDBJ databases">
        <title>Complete genome sequence of altererythrobacter flavus SS-21NJ, isolated from Dongying oil sludge in Shandong province.</title>
        <authorList>
            <person name="Sun S."/>
            <person name="Zhang Z."/>
        </authorList>
    </citation>
    <scope>NUCLEOTIDE SEQUENCE [LARGE SCALE GENOMIC DNA]</scope>
    <source>
        <strain evidence="6 7">SS-21NJ</strain>
    </source>
</reference>
<dbReference type="PROSITE" id="PS50977">
    <property type="entry name" value="HTH_TETR_2"/>
    <property type="match status" value="1"/>
</dbReference>
<feature type="DNA-binding region" description="H-T-H motif" evidence="4">
    <location>
        <begin position="40"/>
        <end position="59"/>
    </location>
</feature>
<dbReference type="InterPro" id="IPR009057">
    <property type="entry name" value="Homeodomain-like_sf"/>
</dbReference>
<dbReference type="EMBL" id="CP061510">
    <property type="protein sequence ID" value="QSB44506.1"/>
    <property type="molecule type" value="Genomic_DNA"/>
</dbReference>
<dbReference type="Pfam" id="PF14514">
    <property type="entry name" value="TetR_C_9"/>
    <property type="match status" value="1"/>
</dbReference>
<dbReference type="Proteomes" id="UP000663637">
    <property type="component" value="Chromosome"/>
</dbReference>
<gene>
    <name evidence="6" type="ORF">IDJ81_14610</name>
</gene>
<sequence length="212" mass="23669">MASKVGNSVSAAKEPKLSSREILLKAAGELMTERSTVDISLSDIARHSGLNSAMVKYYFGDKQGMMLALAEDVIGRSLIRMNELVVMDVSATEKLKLHIQAIITIYFRYPFINQLIHHLSTDPETSKVVAEKISKPLVEAQRVLLEQGAKTGEFKPVDPMMFYFIILGACDHLFFGRHIMKLAFGVDAIDDAVRREYTRTLLDMVFGGILKT</sequence>
<dbReference type="Pfam" id="PF00440">
    <property type="entry name" value="TetR_N"/>
    <property type="match status" value="1"/>
</dbReference>
<dbReference type="SUPFAM" id="SSF46689">
    <property type="entry name" value="Homeodomain-like"/>
    <property type="match status" value="1"/>
</dbReference>
<evidence type="ECO:0000256" key="1">
    <source>
        <dbReference type="ARBA" id="ARBA00023015"/>
    </source>
</evidence>
<dbReference type="InterPro" id="IPR011075">
    <property type="entry name" value="TetR_C"/>
</dbReference>